<accession>A0ABN8YYA4</accession>
<evidence type="ECO:0000256" key="1">
    <source>
        <dbReference type="SAM" id="MobiDB-lite"/>
    </source>
</evidence>
<dbReference type="Proteomes" id="UP001176941">
    <property type="component" value="Chromosome 25"/>
</dbReference>
<name>A0ABN8YYA4_RANTA</name>
<gene>
    <name evidence="2" type="ORF">MRATA1EN1_LOCUS15545</name>
</gene>
<protein>
    <submittedName>
        <fullName evidence="2">Uncharacterized protein</fullName>
    </submittedName>
</protein>
<dbReference type="EMBL" id="OX459961">
    <property type="protein sequence ID" value="CAI9166583.1"/>
    <property type="molecule type" value="Genomic_DNA"/>
</dbReference>
<evidence type="ECO:0000313" key="3">
    <source>
        <dbReference type="Proteomes" id="UP001176941"/>
    </source>
</evidence>
<feature type="compositionally biased region" description="Basic and acidic residues" evidence="1">
    <location>
        <begin position="14"/>
        <end position="33"/>
    </location>
</feature>
<feature type="region of interest" description="Disordered" evidence="1">
    <location>
        <begin position="1"/>
        <end position="33"/>
    </location>
</feature>
<sequence>MRMEPDWDLVSSELESHGELGSDQEGVHGRRDHASEQRWLLGHLCLSALPTQHFLGSEGTGSPTTAFAAHTISFMGTGATHFLHFSEKIEVWRAWHHFLPSLTTFKSSTANLQ</sequence>
<reference evidence="2" key="1">
    <citation type="submission" date="2023-04" db="EMBL/GenBank/DDBJ databases">
        <authorList>
            <consortium name="ELIXIR-Norway"/>
        </authorList>
    </citation>
    <scope>NUCLEOTIDE SEQUENCE [LARGE SCALE GENOMIC DNA]</scope>
</reference>
<organism evidence="2 3">
    <name type="scientific">Rangifer tarandus platyrhynchus</name>
    <name type="common">Svalbard reindeer</name>
    <dbReference type="NCBI Taxonomy" id="3082113"/>
    <lineage>
        <taxon>Eukaryota</taxon>
        <taxon>Metazoa</taxon>
        <taxon>Chordata</taxon>
        <taxon>Craniata</taxon>
        <taxon>Vertebrata</taxon>
        <taxon>Euteleostomi</taxon>
        <taxon>Mammalia</taxon>
        <taxon>Eutheria</taxon>
        <taxon>Laurasiatheria</taxon>
        <taxon>Artiodactyla</taxon>
        <taxon>Ruminantia</taxon>
        <taxon>Pecora</taxon>
        <taxon>Cervidae</taxon>
        <taxon>Odocoileinae</taxon>
        <taxon>Rangifer</taxon>
    </lineage>
</organism>
<proteinExistence type="predicted"/>
<evidence type="ECO:0000313" key="2">
    <source>
        <dbReference type="EMBL" id="CAI9166583.1"/>
    </source>
</evidence>
<keyword evidence="3" id="KW-1185">Reference proteome</keyword>